<keyword evidence="1" id="KW-0812">Transmembrane</keyword>
<sequence length="196" mass="21273">MASCSSFLKEDFQVDARLAGSAMVWLLDEFRGQSTVYGKISVAIYSFIIIFGSLTTVMGMIAPIASADCMADPFSPDHPKKGQVDQLVWFKAIGRTSGALGTTFLLAVYMLGHNTKSCLLLFAWGFLSYLNFAVVIPNDFVESGGSEAGQTCMQNVRTQVAAFAVLEAVCVLCAWLEERSRPCRSNVLLLNSATEV</sequence>
<reference evidence="2 3" key="1">
    <citation type="submission" date="2016-02" db="EMBL/GenBank/DDBJ databases">
        <title>Genome analysis of coral dinoflagellate symbionts highlights evolutionary adaptations to a symbiotic lifestyle.</title>
        <authorList>
            <person name="Aranda M."/>
            <person name="Li Y."/>
            <person name="Liew Y.J."/>
            <person name="Baumgarten S."/>
            <person name="Simakov O."/>
            <person name="Wilson M."/>
            <person name="Piel J."/>
            <person name="Ashoor H."/>
            <person name="Bougouffa S."/>
            <person name="Bajic V.B."/>
            <person name="Ryu T."/>
            <person name="Ravasi T."/>
            <person name="Bayer T."/>
            <person name="Micklem G."/>
            <person name="Kim H."/>
            <person name="Bhak J."/>
            <person name="Lajeunesse T.C."/>
            <person name="Voolstra C.R."/>
        </authorList>
    </citation>
    <scope>NUCLEOTIDE SEQUENCE [LARGE SCALE GENOMIC DNA]</scope>
    <source>
        <strain evidence="2 3">CCMP2467</strain>
    </source>
</reference>
<keyword evidence="1" id="KW-1133">Transmembrane helix</keyword>
<protein>
    <submittedName>
        <fullName evidence="2">Uncharacterized protein</fullName>
    </submittedName>
</protein>
<comment type="caution">
    <text evidence="2">The sequence shown here is derived from an EMBL/GenBank/DDBJ whole genome shotgun (WGS) entry which is preliminary data.</text>
</comment>
<proteinExistence type="predicted"/>
<gene>
    <name evidence="2" type="ORF">AK812_SmicGene3381</name>
</gene>
<dbReference type="EMBL" id="LSRX01000039">
    <property type="protein sequence ID" value="OLQ12684.1"/>
    <property type="molecule type" value="Genomic_DNA"/>
</dbReference>
<feature type="transmembrane region" description="Helical" evidence="1">
    <location>
        <begin position="156"/>
        <end position="176"/>
    </location>
</feature>
<dbReference type="OrthoDB" id="408918at2759"/>
<feature type="transmembrane region" description="Helical" evidence="1">
    <location>
        <begin position="118"/>
        <end position="136"/>
    </location>
</feature>
<name>A0A1Q9EZ00_SYMMI</name>
<organism evidence="2 3">
    <name type="scientific">Symbiodinium microadriaticum</name>
    <name type="common">Dinoflagellate</name>
    <name type="synonym">Zooxanthella microadriatica</name>
    <dbReference type="NCBI Taxonomy" id="2951"/>
    <lineage>
        <taxon>Eukaryota</taxon>
        <taxon>Sar</taxon>
        <taxon>Alveolata</taxon>
        <taxon>Dinophyceae</taxon>
        <taxon>Suessiales</taxon>
        <taxon>Symbiodiniaceae</taxon>
        <taxon>Symbiodinium</taxon>
    </lineage>
</organism>
<feature type="transmembrane region" description="Helical" evidence="1">
    <location>
        <begin position="87"/>
        <end position="111"/>
    </location>
</feature>
<keyword evidence="3" id="KW-1185">Reference proteome</keyword>
<feature type="transmembrane region" description="Helical" evidence="1">
    <location>
        <begin position="42"/>
        <end position="67"/>
    </location>
</feature>
<evidence type="ECO:0000256" key="1">
    <source>
        <dbReference type="SAM" id="Phobius"/>
    </source>
</evidence>
<dbReference type="Proteomes" id="UP000186817">
    <property type="component" value="Unassembled WGS sequence"/>
</dbReference>
<evidence type="ECO:0000313" key="3">
    <source>
        <dbReference type="Proteomes" id="UP000186817"/>
    </source>
</evidence>
<keyword evidence="1" id="KW-0472">Membrane</keyword>
<evidence type="ECO:0000313" key="2">
    <source>
        <dbReference type="EMBL" id="OLQ12684.1"/>
    </source>
</evidence>
<dbReference type="AlphaFoldDB" id="A0A1Q9EZ00"/>
<accession>A0A1Q9EZ00</accession>